<dbReference type="PANTHER" id="PTHR34374:SF1">
    <property type="entry name" value="LARGE RIBOSOMAL RNA SUBUNIT ACCUMULATION PROTEIN YCED HOMOLOG 1, CHLOROPLASTIC"/>
    <property type="match status" value="1"/>
</dbReference>
<comment type="caution">
    <text evidence="1">The sequence shown here is derived from an EMBL/GenBank/DDBJ whole genome shotgun (WGS) entry which is preliminary data.</text>
</comment>
<reference evidence="1 2" key="1">
    <citation type="submission" date="2019-04" db="EMBL/GenBank/DDBJ databases">
        <title>Cohnella sp. nov., isolated from soil.</title>
        <authorList>
            <person name="Kim W."/>
        </authorList>
    </citation>
    <scope>NUCLEOTIDE SEQUENCE [LARGE SCALE GENOMIC DNA]</scope>
    <source>
        <strain evidence="1 2">CAU 1483</strain>
    </source>
</reference>
<accession>A0A4V5LSI6</accession>
<sequence length="228" mass="25936">MTPTVRMASPLCICWAKVYHDHGTSENVSTTGQLETYRTLTNAAPHRYNNLCLFGVIPLILHVQELLSRQQPVEFQGSIDLTERFRDVRDVIPLTPLEYRLTAQASQKRISITGELSCRLRLLCSRCLAPIDEAFEIPFEELFQVMKDSDPEPDEDTDFVPVTGERIDLRPFLEEELLVHLPLAPLCSQDCKGLCPECGTNRNEQACNCKTDRIDPRFAALQDLFKPE</sequence>
<dbReference type="AlphaFoldDB" id="A0A4V5LSI6"/>
<protein>
    <submittedName>
        <fullName evidence="1">DUF177 domain-containing protein</fullName>
    </submittedName>
</protein>
<dbReference type="Pfam" id="PF02620">
    <property type="entry name" value="YceD"/>
    <property type="match status" value="1"/>
</dbReference>
<proteinExistence type="predicted"/>
<dbReference type="PANTHER" id="PTHR34374">
    <property type="entry name" value="LARGE RIBOSOMAL RNA SUBUNIT ACCUMULATION PROTEIN YCED HOMOLOG 1, CHLOROPLASTIC"/>
    <property type="match status" value="1"/>
</dbReference>
<dbReference type="InterPro" id="IPR003772">
    <property type="entry name" value="YceD"/>
</dbReference>
<dbReference type="OrthoDB" id="9790372at2"/>
<gene>
    <name evidence="1" type="ORF">E5161_04855</name>
</gene>
<keyword evidence="2" id="KW-1185">Reference proteome</keyword>
<evidence type="ECO:0000313" key="1">
    <source>
        <dbReference type="EMBL" id="TJY43229.1"/>
    </source>
</evidence>
<dbReference type="EMBL" id="SUPK01000002">
    <property type="protein sequence ID" value="TJY43229.1"/>
    <property type="molecule type" value="Genomic_DNA"/>
</dbReference>
<dbReference type="Proteomes" id="UP000309673">
    <property type="component" value="Unassembled WGS sequence"/>
</dbReference>
<organism evidence="1 2">
    <name type="scientific">Cohnella pontilimi</name>
    <dbReference type="NCBI Taxonomy" id="2564100"/>
    <lineage>
        <taxon>Bacteria</taxon>
        <taxon>Bacillati</taxon>
        <taxon>Bacillota</taxon>
        <taxon>Bacilli</taxon>
        <taxon>Bacillales</taxon>
        <taxon>Paenibacillaceae</taxon>
        <taxon>Cohnella</taxon>
    </lineage>
</organism>
<name>A0A4V5LSI6_9BACL</name>
<evidence type="ECO:0000313" key="2">
    <source>
        <dbReference type="Proteomes" id="UP000309673"/>
    </source>
</evidence>